<accession>A0ACC6VNT5</accession>
<dbReference type="Proteomes" id="UP001589559">
    <property type="component" value="Unassembled WGS sequence"/>
</dbReference>
<protein>
    <submittedName>
        <fullName evidence="1">Uncharacterized protein</fullName>
    </submittedName>
</protein>
<comment type="caution">
    <text evidence="1">The sequence shown here is derived from an EMBL/GenBank/DDBJ whole genome shotgun (WGS) entry which is preliminary data.</text>
</comment>
<keyword evidence="2" id="KW-1185">Reference proteome</keyword>
<gene>
    <name evidence="1" type="ORF">ACFFN7_15280</name>
</gene>
<proteinExistence type="predicted"/>
<evidence type="ECO:0000313" key="1">
    <source>
        <dbReference type="EMBL" id="MFB9812713.1"/>
    </source>
</evidence>
<dbReference type="EMBL" id="JBHMAK010000012">
    <property type="protein sequence ID" value="MFB9812713.1"/>
    <property type="molecule type" value="Genomic_DNA"/>
</dbReference>
<sequence>MESPYGSFLHVDHSAVANVLGVELDALMRALSMDSAPDQSSRIKMFLDGEFPLVMVMRKNGAIPVNGRRLSSLPRKTEMPVQLEFCGENPYKPPRSKNGSTFSAHSKSGSTVIGSSRSGSKNDLIDGPM</sequence>
<organism evidence="1 2">
    <name type="scientific">Haloarcula sebkhae</name>
    <dbReference type="NCBI Taxonomy" id="932660"/>
    <lineage>
        <taxon>Archaea</taxon>
        <taxon>Methanobacteriati</taxon>
        <taxon>Methanobacteriota</taxon>
        <taxon>Stenosarchaea group</taxon>
        <taxon>Halobacteria</taxon>
        <taxon>Halobacteriales</taxon>
        <taxon>Haloarculaceae</taxon>
        <taxon>Haloarcula</taxon>
    </lineage>
</organism>
<reference evidence="1" key="1">
    <citation type="submission" date="2024-09" db="EMBL/GenBank/DDBJ databases">
        <authorList>
            <person name="Sun Q."/>
            <person name="Mori K."/>
        </authorList>
    </citation>
    <scope>NUCLEOTIDE SEQUENCE</scope>
    <source>
        <strain evidence="1">JCM 19018</strain>
    </source>
</reference>
<name>A0ACC6VNT5_9EURY</name>
<evidence type="ECO:0000313" key="2">
    <source>
        <dbReference type="Proteomes" id="UP001589559"/>
    </source>
</evidence>